<dbReference type="GO" id="GO:0032955">
    <property type="term" value="P:regulation of division septum assembly"/>
    <property type="evidence" value="ECO:0007669"/>
    <property type="project" value="TreeGrafter"/>
</dbReference>
<dbReference type="PANTHER" id="PTHR22834">
    <property type="entry name" value="NUCLEAR FUSION PROTEIN FUS2"/>
    <property type="match status" value="1"/>
</dbReference>
<evidence type="ECO:0000313" key="5">
    <source>
        <dbReference type="Proteomes" id="UP000054383"/>
    </source>
</evidence>
<reference evidence="4 5" key="1">
    <citation type="submission" date="2015-04" db="EMBL/GenBank/DDBJ databases">
        <authorList>
            <person name="Syromyatnikov M.Y."/>
            <person name="Popov V.N."/>
        </authorList>
    </citation>
    <scope>NUCLEOTIDE SEQUENCE [LARGE SCALE GENOMIC DNA]</scope>
    <source>
        <strain evidence="4">WF-38-12</strain>
    </source>
</reference>
<feature type="coiled-coil region" evidence="1">
    <location>
        <begin position="1466"/>
        <end position="1531"/>
    </location>
</feature>
<dbReference type="InterPro" id="IPR035899">
    <property type="entry name" value="DBL_dom_sf"/>
</dbReference>
<dbReference type="PROSITE" id="PS50010">
    <property type="entry name" value="DH_2"/>
    <property type="match status" value="1"/>
</dbReference>
<feature type="compositionally biased region" description="Polar residues" evidence="2">
    <location>
        <begin position="798"/>
        <end position="816"/>
    </location>
</feature>
<dbReference type="PANTHER" id="PTHR22834:SF21">
    <property type="entry name" value="GUANYL NUCLEOTIDE EXCHANGE FACTOR, PUTATIVE (AFU_ORTHOLOGUE AFUA_5G11890)-RELATED"/>
    <property type="match status" value="1"/>
</dbReference>
<dbReference type="InterPro" id="IPR021895">
    <property type="entry name" value="Bud3_N"/>
</dbReference>
<feature type="compositionally biased region" description="Basic and acidic residues" evidence="2">
    <location>
        <begin position="1121"/>
        <end position="1141"/>
    </location>
</feature>
<dbReference type="Proteomes" id="UP000054383">
    <property type="component" value="Unassembled WGS sequence"/>
</dbReference>
<protein>
    <submittedName>
        <fullName evidence="4">Myosin-2 heavy chain</fullName>
    </submittedName>
</protein>
<dbReference type="Gene3D" id="1.20.900.10">
    <property type="entry name" value="Dbl homology (DH) domain"/>
    <property type="match status" value="1"/>
</dbReference>
<feature type="compositionally biased region" description="Polar residues" evidence="2">
    <location>
        <begin position="1353"/>
        <end position="1369"/>
    </location>
</feature>
<dbReference type="OMA" id="GDEICRG"/>
<feature type="compositionally biased region" description="Polar residues" evidence="2">
    <location>
        <begin position="1044"/>
        <end position="1066"/>
    </location>
</feature>
<evidence type="ECO:0000259" key="3">
    <source>
        <dbReference type="PROSITE" id="PS50010"/>
    </source>
</evidence>
<dbReference type="Pfam" id="PF25351">
    <property type="entry name" value="PH_BUD3_C"/>
    <property type="match status" value="1"/>
</dbReference>
<organism evidence="4 5">
    <name type="scientific">Talaromyces islandicus</name>
    <name type="common">Penicillium islandicum</name>
    <dbReference type="NCBI Taxonomy" id="28573"/>
    <lineage>
        <taxon>Eukaryota</taxon>
        <taxon>Fungi</taxon>
        <taxon>Dikarya</taxon>
        <taxon>Ascomycota</taxon>
        <taxon>Pezizomycotina</taxon>
        <taxon>Eurotiomycetes</taxon>
        <taxon>Eurotiomycetidae</taxon>
        <taxon>Eurotiales</taxon>
        <taxon>Trichocomaceae</taxon>
        <taxon>Talaromyces</taxon>
        <taxon>Talaromyces sect. Islandici</taxon>
    </lineage>
</organism>
<dbReference type="Pfam" id="PF00621">
    <property type="entry name" value="RhoGEF"/>
    <property type="match status" value="1"/>
</dbReference>
<gene>
    <name evidence="4" type="ORF">PISL3812_01316</name>
</gene>
<keyword evidence="5" id="KW-1185">Reference proteome</keyword>
<dbReference type="GO" id="GO:0005085">
    <property type="term" value="F:guanyl-nucleotide exchange factor activity"/>
    <property type="evidence" value="ECO:0007669"/>
    <property type="project" value="InterPro"/>
</dbReference>
<proteinExistence type="predicted"/>
<dbReference type="InterPro" id="IPR057454">
    <property type="entry name" value="Bud3_C"/>
</dbReference>
<dbReference type="EMBL" id="CVMT01000001">
    <property type="protein sequence ID" value="CRG83961.1"/>
    <property type="molecule type" value="Genomic_DNA"/>
</dbReference>
<dbReference type="OrthoDB" id="4066896at2759"/>
<sequence>MATLTSSLAEQPLEQLALYHVMDPYLSSVFVFYGSVATASSSRNQAHVFTAAGVKSYPRIIVSPAAPLYVAVNHLPREKQGDEVCRGLAVSLLKYFKDLPMPVKECLSLLAKAGKTSGRVPKMFEETHAAELANRMTKITNTGDIVRDLRDAYDDKKAPWIDLDVVMPPGSITQSPPENDEKPAEPDEVIDDGQPSGQYGKYAALIQALGDPVFLPTSRLRRAPSQPTNLSKSKMFTKSQKESLRLAMCEVVDTEERYVSKVYDLVHNVVQEFQHKARSKAVSSSSPDETALAELFPPCLNEILEVNMGFLEVIRQILENTEHEAIADLAQDTDLQTSASTRVQSKQGKDPMGTIAFANALIEWFPRFSTPYADYMKAHTGFTQTLNSFLKDDKTSFSRRVYETGEQKLRSLLMEPVQRLPRYSLLIDAMTNNIPSVHPSVRLFLKARDIIKEICSLDTPANTDYMRSLRRLMSMVEFWPPSVVPQGRLINAIDSFEVLPPYRTGDQDPSNNSVMMLLYKNCLVLLSRTPGSNMTARGLLSEVENQASAVAAGEKPLSQPNPQFRFIRSFDLATLFCLESSNGNILYLMPSNTQTAGAPASTQLTPHALQLSGMYEGRASRLIEEILKAKIEGRFSEKERESAKWTLRSPTVTPGSLAILAPVFEEDPNGLMQRTGHSKARIVFDTPKAICMKTLENASVDVIVSVTLTEDSQYRLEINTASGFNAVETVTVDEFVSTLSTRLCSILPVIYHPQNRSLTETLVYSNLDILRQVGNHIMSQTKTSRGFRPPSPTKLISNLWGGSSQTKDTPSLSKAFNPNMALNDIPKMAPKSSARPTTSPAALDEAPPKISIIAPQHANEDDRLRNLEQTFSSYILALRSRSGNIVGRTLRGRAAADQTMVNELYNVLLEDSSKLQAAAEVPVDVLFVAFETFIANAWSDEIGPILSSDVLQAIQKSFDSSFPKDFEDFFRQAIAGLCPQNRRALSAMVRLLAELLDASGNDGDRGALTAAFAEILGRDEAPMQYISLLDRLVEDYDNLFEENPTGSKSIETTPSRSLSSHTGSIGSNASSFRKRFGFGLHRDNSTRSDGESKVSSLIRTLSKTKNIANDNEGKITLSRSRSTDTDSRLADLLRPTQRDRPALYGAFRSEESIKRPGSSHDDSFILHSIDERPSTPQKEPGRRKKRRSSLSDLPGFTTPTRPAALSPIDTPKPLTPASTKPRPQSEVLSGLRGIQGIQMEDSTATESSNRIPQSPHSPNRVATSKRLGSPIRRPTSPIRSGSPTRKENTLPRFKLTERAVNKKSDGPISPLYTRKKRSETLTSIPQPAKAILQPKDRPITSHGSESGTRRDQPWSSPQKPQRLRLQSPQKLRDRIQNEALAQSNAESTFEAELQLISKEISALTQPSSPTKQRRPISSEMTAAGNIMSRVRSLEYKFTTFSTEMSDRTAALQKDLESSLIVSEKRAKKLDELYREASAENEALYEKFNTELSKVVKDVRVGNGEDTLKTQLRDALEELGRVKKENLRLKREVGGLKAVRADTDLQARKSGDGNEAP</sequence>
<evidence type="ECO:0000256" key="1">
    <source>
        <dbReference type="SAM" id="Coils"/>
    </source>
</evidence>
<keyword evidence="1" id="KW-0175">Coiled coil</keyword>
<feature type="region of interest" description="Disordered" evidence="2">
    <location>
        <begin position="1043"/>
        <end position="1066"/>
    </location>
</feature>
<dbReference type="InterPro" id="IPR051492">
    <property type="entry name" value="Dynamin-Rho_GEF"/>
</dbReference>
<feature type="compositionally biased region" description="Basic and acidic residues" evidence="2">
    <location>
        <begin position="1284"/>
        <end position="1305"/>
    </location>
</feature>
<dbReference type="GO" id="GO:0005737">
    <property type="term" value="C:cytoplasm"/>
    <property type="evidence" value="ECO:0007669"/>
    <property type="project" value="TreeGrafter"/>
</dbReference>
<evidence type="ECO:0000256" key="2">
    <source>
        <dbReference type="SAM" id="MobiDB-lite"/>
    </source>
</evidence>
<dbReference type="STRING" id="28573.A0A0U1LNW9"/>
<feature type="region of interest" description="Disordered" evidence="2">
    <location>
        <begin position="798"/>
        <end position="846"/>
    </location>
</feature>
<dbReference type="SUPFAM" id="SSF48065">
    <property type="entry name" value="DBL homology domain (DH-domain)"/>
    <property type="match status" value="1"/>
</dbReference>
<accession>A0A0U1LNW9</accession>
<dbReference type="SMART" id="SM00325">
    <property type="entry name" value="RhoGEF"/>
    <property type="match status" value="1"/>
</dbReference>
<feature type="region of interest" description="Disordered" evidence="2">
    <location>
        <begin position="1112"/>
        <end position="1388"/>
    </location>
</feature>
<dbReference type="GO" id="GO:0031991">
    <property type="term" value="P:regulation of actomyosin contractile ring contraction"/>
    <property type="evidence" value="ECO:0007669"/>
    <property type="project" value="TreeGrafter"/>
</dbReference>
<feature type="region of interest" description="Disordered" evidence="2">
    <location>
        <begin position="166"/>
        <end position="194"/>
    </location>
</feature>
<dbReference type="Pfam" id="PF12015">
    <property type="entry name" value="Bud3_N"/>
    <property type="match status" value="1"/>
</dbReference>
<feature type="compositionally biased region" description="Polar residues" evidence="2">
    <location>
        <begin position="1240"/>
        <end position="1262"/>
    </location>
</feature>
<feature type="compositionally biased region" description="Basic and acidic residues" evidence="2">
    <location>
        <begin position="1148"/>
        <end position="1173"/>
    </location>
</feature>
<evidence type="ECO:0000313" key="4">
    <source>
        <dbReference type="EMBL" id="CRG83961.1"/>
    </source>
</evidence>
<feature type="domain" description="DH" evidence="3">
    <location>
        <begin position="243"/>
        <end position="454"/>
    </location>
</feature>
<dbReference type="InterPro" id="IPR000219">
    <property type="entry name" value="DH_dom"/>
</dbReference>
<name>A0A0U1LNW9_TALIS</name>